<dbReference type="PRINTS" id="PR01490">
    <property type="entry name" value="RTXTOXIND"/>
</dbReference>
<gene>
    <name evidence="13" type="ORF">BTA35_0212710</name>
</gene>
<feature type="coiled-coil region" evidence="10">
    <location>
        <begin position="172"/>
        <end position="213"/>
    </location>
</feature>
<keyword evidence="7 9" id="KW-1133">Transmembrane helix</keyword>
<dbReference type="InterPro" id="IPR058982">
    <property type="entry name" value="Beta-barrel_AprE"/>
</dbReference>
<evidence type="ECO:0000256" key="4">
    <source>
        <dbReference type="ARBA" id="ARBA00022475"/>
    </source>
</evidence>
<keyword evidence="8 9" id="KW-0472">Membrane</keyword>
<dbReference type="NCBIfam" id="TIGR01843">
    <property type="entry name" value="type_I_hlyD"/>
    <property type="match status" value="1"/>
</dbReference>
<feature type="domain" description="AprE-like long alpha-helical hairpin" evidence="11">
    <location>
        <begin position="127"/>
        <end position="306"/>
    </location>
</feature>
<proteinExistence type="inferred from homology"/>
<comment type="subcellular location">
    <subcellularLocation>
        <location evidence="1 9">Cell inner membrane</location>
        <topology evidence="1 9">Single-pass membrane protein</topology>
    </subcellularLocation>
</comment>
<dbReference type="STRING" id="966.BTA35_0212710"/>
<evidence type="ECO:0000259" key="11">
    <source>
        <dbReference type="Pfam" id="PF25994"/>
    </source>
</evidence>
<protein>
    <recommendedName>
        <fullName evidence="9">Membrane fusion protein (MFP) family protein</fullName>
    </recommendedName>
</protein>
<evidence type="ECO:0000256" key="6">
    <source>
        <dbReference type="ARBA" id="ARBA00022692"/>
    </source>
</evidence>
<dbReference type="InterPro" id="IPR010129">
    <property type="entry name" value="T1SS_HlyD"/>
</dbReference>
<keyword evidence="4 9" id="KW-1003">Cell membrane</keyword>
<evidence type="ECO:0000256" key="5">
    <source>
        <dbReference type="ARBA" id="ARBA00022519"/>
    </source>
</evidence>
<dbReference type="PANTHER" id="PTHR30386">
    <property type="entry name" value="MEMBRANE FUSION SUBUNIT OF EMRAB-TOLC MULTIDRUG EFFLUX PUMP"/>
    <property type="match status" value="1"/>
</dbReference>
<organism evidence="13 14">
    <name type="scientific">Oceanospirillum linum</name>
    <dbReference type="NCBI Taxonomy" id="966"/>
    <lineage>
        <taxon>Bacteria</taxon>
        <taxon>Pseudomonadati</taxon>
        <taxon>Pseudomonadota</taxon>
        <taxon>Gammaproteobacteria</taxon>
        <taxon>Oceanospirillales</taxon>
        <taxon>Oceanospirillaceae</taxon>
        <taxon>Oceanospirillum</taxon>
    </lineage>
</organism>
<keyword evidence="5 9" id="KW-0997">Cell inner membrane</keyword>
<dbReference type="Pfam" id="PF25994">
    <property type="entry name" value="HH_AprE"/>
    <property type="match status" value="1"/>
</dbReference>
<evidence type="ECO:0000313" key="13">
    <source>
        <dbReference type="EMBL" id="OOV86720.1"/>
    </source>
</evidence>
<accession>A0A1T1HAF3</accession>
<sequence length="462" mass="51934">MSGKSKEQERKAQVGEYTNNLSAELSLGSRQRRLLSETIQVEDELIPSYAKPVLYLVILMVIAFFAWASVTQLTEVTSAPGEIIPSGQIKVVQHLSGGTVSEVLVEERVLVQAGDILVKLDDSRALSDLRQIEGRLASLKLRAERQEAFVVGREPDFSAYEADYPSMVAVQKQQFKNQLQVRESTLDVLNQQIKQRESRMEQLSKSLEAAREHSNLTEQMLTMRQNMAEKRLITRITLLETERAAVTARGEEARILKEMDLIQQELAESKSRFYETQNQILQEPLDQLDQLEAQIAETQEELSKVQSRLDELWVKAPSNGLVFNLGVNNPGQVVQPGSVLMQIVPDDVELEAEVRISPDDIGYVRPGQNVNIKVSSYDFARYGYAKGKLDRVSAFSTLDESEQPYFKGWVTLDKNYLGSENTRFPLMPGMVVSADILTGDKTLLAYLADPITKGLSNSFDER</sequence>
<keyword evidence="10" id="KW-0175">Coiled coil</keyword>
<reference evidence="13" key="1">
    <citation type="submission" date="2017-02" db="EMBL/GenBank/DDBJ databases">
        <title>Draft Genome Sequence of the Salt Water Bacterium Oceanospirillum linum ATCC 11336.</title>
        <authorList>
            <person name="Trachtenberg A.M."/>
            <person name="Carney J.G."/>
            <person name="Linnane J.D."/>
            <person name="Rheaume B.A."/>
            <person name="Pitts N.L."/>
            <person name="Mykles D.L."/>
            <person name="Maclea K.S."/>
        </authorList>
    </citation>
    <scope>NUCLEOTIDE SEQUENCE [LARGE SCALE GENOMIC DNA]</scope>
    <source>
        <strain evidence="13">ATCC 11336</strain>
    </source>
</reference>
<dbReference type="PANTHER" id="PTHR30386:SF26">
    <property type="entry name" value="TRANSPORT PROTEIN COMB"/>
    <property type="match status" value="1"/>
</dbReference>
<evidence type="ECO:0000256" key="1">
    <source>
        <dbReference type="ARBA" id="ARBA00004377"/>
    </source>
</evidence>
<dbReference type="InterPro" id="IPR050739">
    <property type="entry name" value="MFP"/>
</dbReference>
<feature type="domain" description="AprE-like beta-barrel" evidence="12">
    <location>
        <begin position="350"/>
        <end position="439"/>
    </location>
</feature>
<dbReference type="GO" id="GO:0015031">
    <property type="term" value="P:protein transport"/>
    <property type="evidence" value="ECO:0007669"/>
    <property type="project" value="InterPro"/>
</dbReference>
<evidence type="ECO:0000256" key="9">
    <source>
        <dbReference type="RuleBase" id="RU365093"/>
    </source>
</evidence>
<feature type="coiled-coil region" evidence="10">
    <location>
        <begin position="281"/>
        <end position="308"/>
    </location>
</feature>
<dbReference type="InterPro" id="IPR058781">
    <property type="entry name" value="HH_AprE-like"/>
</dbReference>
<evidence type="ECO:0000256" key="8">
    <source>
        <dbReference type="ARBA" id="ARBA00023136"/>
    </source>
</evidence>
<comment type="similarity">
    <text evidence="2 9">Belongs to the membrane fusion protein (MFP) (TC 8.A.1) family.</text>
</comment>
<evidence type="ECO:0000256" key="7">
    <source>
        <dbReference type="ARBA" id="ARBA00022989"/>
    </source>
</evidence>
<dbReference type="Proteomes" id="UP000190064">
    <property type="component" value="Unassembled WGS sequence"/>
</dbReference>
<comment type="caution">
    <text evidence="13">The sequence shown here is derived from an EMBL/GenBank/DDBJ whole genome shotgun (WGS) entry which is preliminary data.</text>
</comment>
<evidence type="ECO:0000313" key="14">
    <source>
        <dbReference type="Proteomes" id="UP000190064"/>
    </source>
</evidence>
<dbReference type="AlphaFoldDB" id="A0A1T1HAF3"/>
<evidence type="ECO:0000256" key="2">
    <source>
        <dbReference type="ARBA" id="ARBA00009477"/>
    </source>
</evidence>
<evidence type="ECO:0000259" key="12">
    <source>
        <dbReference type="Pfam" id="PF26002"/>
    </source>
</evidence>
<keyword evidence="3 9" id="KW-0813">Transport</keyword>
<dbReference type="Pfam" id="PF26002">
    <property type="entry name" value="Beta-barrel_AprE"/>
    <property type="match status" value="1"/>
</dbReference>
<feature type="transmembrane region" description="Helical" evidence="9">
    <location>
        <begin position="53"/>
        <end position="70"/>
    </location>
</feature>
<evidence type="ECO:0000256" key="3">
    <source>
        <dbReference type="ARBA" id="ARBA00022448"/>
    </source>
</evidence>
<keyword evidence="6 9" id="KW-0812">Transmembrane</keyword>
<evidence type="ECO:0000256" key="10">
    <source>
        <dbReference type="SAM" id="Coils"/>
    </source>
</evidence>
<dbReference type="RefSeq" id="WP_078320176.1">
    <property type="nucleotide sequence ID" value="NZ_FXTS01000006.1"/>
</dbReference>
<dbReference type="GO" id="GO:0005886">
    <property type="term" value="C:plasma membrane"/>
    <property type="evidence" value="ECO:0007669"/>
    <property type="project" value="UniProtKB-SubCell"/>
</dbReference>
<dbReference type="Gene3D" id="2.40.30.170">
    <property type="match status" value="1"/>
</dbReference>
<keyword evidence="14" id="KW-1185">Reference proteome</keyword>
<dbReference type="EMBL" id="MTSD02000005">
    <property type="protein sequence ID" value="OOV86720.1"/>
    <property type="molecule type" value="Genomic_DNA"/>
</dbReference>
<name>A0A1T1HAF3_OCELI</name>